<gene>
    <name evidence="2" type="primary">parE2</name>
    <name evidence="2" type="ORF">Poly59_33000</name>
</gene>
<comment type="caution">
    <text evidence="2">The sequence shown here is derived from an EMBL/GenBank/DDBJ whole genome shotgun (WGS) entry which is preliminary data.</text>
</comment>
<dbReference type="Gene3D" id="3.30.2310.20">
    <property type="entry name" value="RelE-like"/>
    <property type="match status" value="1"/>
</dbReference>
<dbReference type="InterPro" id="IPR007712">
    <property type="entry name" value="RelE/ParE_toxin"/>
</dbReference>
<dbReference type="OrthoDB" id="278204at2"/>
<sequence length="99" mass="11701">MAELEYHPAASDEIADAFDWYSSVNPDVGERFKLELDRAEELVHRSPESWGPYFHGTQGFRFRGFPFVMAFIVRDERIIVIAVAHTRRRPGYWRDRLSR</sequence>
<dbReference type="AlphaFoldDB" id="A0A5C6ESS2"/>
<proteinExistence type="predicted"/>
<dbReference type="EMBL" id="SJPX01000003">
    <property type="protein sequence ID" value="TWU51705.1"/>
    <property type="molecule type" value="Genomic_DNA"/>
</dbReference>
<reference evidence="2 3" key="1">
    <citation type="submission" date="2019-02" db="EMBL/GenBank/DDBJ databases">
        <title>Deep-cultivation of Planctomycetes and their phenomic and genomic characterization uncovers novel biology.</title>
        <authorList>
            <person name="Wiegand S."/>
            <person name="Jogler M."/>
            <person name="Boedeker C."/>
            <person name="Pinto D."/>
            <person name="Vollmers J."/>
            <person name="Rivas-Marin E."/>
            <person name="Kohn T."/>
            <person name="Peeters S.H."/>
            <person name="Heuer A."/>
            <person name="Rast P."/>
            <person name="Oberbeckmann S."/>
            <person name="Bunk B."/>
            <person name="Jeske O."/>
            <person name="Meyerdierks A."/>
            <person name="Storesund J.E."/>
            <person name="Kallscheuer N."/>
            <person name="Luecker S."/>
            <person name="Lage O.M."/>
            <person name="Pohl T."/>
            <person name="Merkel B.J."/>
            <person name="Hornburger P."/>
            <person name="Mueller R.-W."/>
            <person name="Bruemmer F."/>
            <person name="Labrenz M."/>
            <person name="Spormann A.M."/>
            <person name="Op Den Camp H."/>
            <person name="Overmann J."/>
            <person name="Amann R."/>
            <person name="Jetten M.S.M."/>
            <person name="Mascher T."/>
            <person name="Medema M.H."/>
            <person name="Devos D.P."/>
            <person name="Kaster A.-K."/>
            <person name="Ovreas L."/>
            <person name="Rohde M."/>
            <person name="Galperin M.Y."/>
            <person name="Jogler C."/>
        </authorList>
    </citation>
    <scope>NUCLEOTIDE SEQUENCE [LARGE SCALE GENOMIC DNA]</scope>
    <source>
        <strain evidence="2 3">Poly59</strain>
    </source>
</reference>
<evidence type="ECO:0000313" key="3">
    <source>
        <dbReference type="Proteomes" id="UP000317977"/>
    </source>
</evidence>
<organism evidence="2 3">
    <name type="scientific">Rubripirellula reticaptiva</name>
    <dbReference type="NCBI Taxonomy" id="2528013"/>
    <lineage>
        <taxon>Bacteria</taxon>
        <taxon>Pseudomonadati</taxon>
        <taxon>Planctomycetota</taxon>
        <taxon>Planctomycetia</taxon>
        <taxon>Pirellulales</taxon>
        <taxon>Pirellulaceae</taxon>
        <taxon>Rubripirellula</taxon>
    </lineage>
</organism>
<dbReference type="Pfam" id="PF05016">
    <property type="entry name" value="ParE_toxin"/>
    <property type="match status" value="1"/>
</dbReference>
<keyword evidence="1" id="KW-1277">Toxin-antitoxin system</keyword>
<name>A0A5C6ESS2_9BACT</name>
<protein>
    <submittedName>
        <fullName evidence="2">Toxin ParE2</fullName>
    </submittedName>
</protein>
<evidence type="ECO:0000256" key="1">
    <source>
        <dbReference type="ARBA" id="ARBA00022649"/>
    </source>
</evidence>
<dbReference type="InterPro" id="IPR035093">
    <property type="entry name" value="RelE/ParE_toxin_dom_sf"/>
</dbReference>
<keyword evidence="3" id="KW-1185">Reference proteome</keyword>
<evidence type="ECO:0000313" key="2">
    <source>
        <dbReference type="EMBL" id="TWU51705.1"/>
    </source>
</evidence>
<accession>A0A5C6ESS2</accession>
<dbReference type="RefSeq" id="WP_146535003.1">
    <property type="nucleotide sequence ID" value="NZ_SJPX01000003.1"/>
</dbReference>
<dbReference type="Proteomes" id="UP000317977">
    <property type="component" value="Unassembled WGS sequence"/>
</dbReference>